<evidence type="ECO:0000313" key="2">
    <source>
        <dbReference type="Ensembl" id="ENSCWAP00000003329.1"/>
    </source>
</evidence>
<reference evidence="2" key="1">
    <citation type="submission" date="2025-08" db="UniProtKB">
        <authorList>
            <consortium name="Ensembl"/>
        </authorList>
    </citation>
    <scope>IDENTIFICATION</scope>
</reference>
<protein>
    <submittedName>
        <fullName evidence="2">Transmembrane protein 272</fullName>
    </submittedName>
</protein>
<accession>A0A8C3VSA1</accession>
<keyword evidence="3" id="KW-1185">Reference proteome</keyword>
<dbReference type="Proteomes" id="UP000694540">
    <property type="component" value="Unplaced"/>
</dbReference>
<dbReference type="PANTHER" id="PTHR33444:SF7">
    <property type="entry name" value="TRANSMEMBRANE PROTEIN 272"/>
    <property type="match status" value="1"/>
</dbReference>
<dbReference type="Ensembl" id="ENSCWAT00000003618.1">
    <property type="protein sequence ID" value="ENSCWAP00000003329.1"/>
    <property type="gene ID" value="ENSCWAG00000002636.1"/>
</dbReference>
<dbReference type="GeneTree" id="ENSGT01120000271941"/>
<evidence type="ECO:0000313" key="3">
    <source>
        <dbReference type="Proteomes" id="UP000694540"/>
    </source>
</evidence>
<evidence type="ECO:0000256" key="1">
    <source>
        <dbReference type="SAM" id="Phobius"/>
    </source>
</evidence>
<dbReference type="PANTHER" id="PTHR33444">
    <property type="entry name" value="SI:DKEY-19B23.12-RELATED"/>
    <property type="match status" value="1"/>
</dbReference>
<reference evidence="2" key="2">
    <citation type="submission" date="2025-09" db="UniProtKB">
        <authorList>
            <consortium name="Ensembl"/>
        </authorList>
    </citation>
    <scope>IDENTIFICATION</scope>
</reference>
<organism evidence="2 3">
    <name type="scientific">Catagonus wagneri</name>
    <name type="common">Chacoan peccary</name>
    <dbReference type="NCBI Taxonomy" id="51154"/>
    <lineage>
        <taxon>Eukaryota</taxon>
        <taxon>Metazoa</taxon>
        <taxon>Chordata</taxon>
        <taxon>Craniata</taxon>
        <taxon>Vertebrata</taxon>
        <taxon>Euteleostomi</taxon>
        <taxon>Mammalia</taxon>
        <taxon>Eutheria</taxon>
        <taxon>Laurasiatheria</taxon>
        <taxon>Artiodactyla</taxon>
        <taxon>Suina</taxon>
        <taxon>Tayassuidae</taxon>
        <taxon>Catagonus</taxon>
    </lineage>
</organism>
<proteinExistence type="predicted"/>
<dbReference type="AlphaFoldDB" id="A0A8C3VSA1"/>
<feature type="transmembrane region" description="Helical" evidence="1">
    <location>
        <begin position="52"/>
        <end position="72"/>
    </location>
</feature>
<sequence>MPGGVKACHRYISKIASNACFVFLLFAFLVLPRSMAFTGVKFVEDCPVQPLMPLYLLVCGIIGALKVSPLLYDSTRMTRLLSKAVVIDDDDDAEYPWRQNAHKYYIHLLLSLFLFLWFILGNYWVFSVYPPDFIPPSQQPWDYCDKTLYLFAAAVLVLSHTVLGLLVLGSGCVCMWSRWRSAAEED</sequence>
<keyword evidence="1" id="KW-0472">Membrane</keyword>
<keyword evidence="1" id="KW-1133">Transmembrane helix</keyword>
<dbReference type="InterPro" id="IPR040350">
    <property type="entry name" value="TMEM272"/>
</dbReference>
<feature type="transmembrane region" description="Helical" evidence="1">
    <location>
        <begin position="104"/>
        <end position="129"/>
    </location>
</feature>
<feature type="transmembrane region" description="Helical" evidence="1">
    <location>
        <begin position="149"/>
        <end position="176"/>
    </location>
</feature>
<name>A0A8C3VSA1_9CETA</name>
<keyword evidence="1" id="KW-0812">Transmembrane</keyword>
<gene>
    <name evidence="2" type="primary">TMEM272</name>
</gene>